<dbReference type="InterPro" id="IPR003661">
    <property type="entry name" value="HisK_dim/P_dom"/>
</dbReference>
<dbReference type="PANTHER" id="PTHR43065">
    <property type="entry name" value="SENSOR HISTIDINE KINASE"/>
    <property type="match status" value="1"/>
</dbReference>
<gene>
    <name evidence="12" type="ORF">OIK44_00740</name>
</gene>
<evidence type="ECO:0000256" key="3">
    <source>
        <dbReference type="ARBA" id="ARBA00012438"/>
    </source>
</evidence>
<dbReference type="PROSITE" id="PS50885">
    <property type="entry name" value="HAMP"/>
    <property type="match status" value="1"/>
</dbReference>
<dbReference type="SMART" id="SM00387">
    <property type="entry name" value="HATPase_c"/>
    <property type="match status" value="1"/>
</dbReference>
<dbReference type="Pfam" id="PF00072">
    <property type="entry name" value="Response_reg"/>
    <property type="match status" value="1"/>
</dbReference>
<dbReference type="SUPFAM" id="SSF55781">
    <property type="entry name" value="GAF domain-like"/>
    <property type="match status" value="1"/>
</dbReference>
<keyword evidence="8" id="KW-1133">Transmembrane helix</keyword>
<sequence>MKISTRLKLAELFCVIVVAIVVTMLLLTSQQMKRELVKNQSASEVLQAVTALRYLSLEYALHHEHRTRIQWQGRNASLARALAVSQDFDGEEDGEIIAEMRHNLERVDVLFGLLVANRRSLAQAQPRIEVLEELETRLSGQITNKTQAMISAALVLSERSRAAVLAAQQRANAAVATFGGLVILVVAGVIVITLRSVTRPLDKLSEGTRIVGAGNLDFSLGVNTTDEIGDLARAFDAMTEKLKLTTVSRDELVRANAVLHGEIIVRQQAEQKVQAQLGRLNLLHQITRSIGERQDLRSIFQVVIRSLEDQLPLDFGCICLYDAAKQMLVVTSVGLLSEPLARVFSMNEHARIPIDENGLSRCVRGELVYEADIADVGFPFPQRLARGELRALVMAPLLAESTVFGVLVVARRAAYSFSSGECEFLRQLSEHVALAANQAQLYGALQRAYDDLRQTQQSVMQQERLGALGQMASGIAHDINNAISPVALYTESLLETELNLSPHGRHCLEVIERAIDDVAATVARMREFYRQREPQLTLAPVDASLLVQQVVDLTRARWSDMPQQRGIVIELRTELAAGLPAIMGVEGEIREALTNLVFNAVDAMPEGGTLTLRTVLGPEPEPAPDGAVAAPRLVIIEVGDSGVGMDDSTRRRCLEPFFTTKGERGTGLGLAMVYGMMERHGAHIDIRTAPQQGTTVSLRFLLPSEAAELAQPAGAYAISTSLRILLVDDDPMVLKALRDILEIDGHRVVAADGGQAGIDTFRAAQQQGEAFALVITDLGMPYIDGRKVAAAVKQIAPQTPLIMLTGWGQRLVPESDNLVQVDCVLSKPPKLRELRCALTQLFEKAEHGPAAQCADPG</sequence>
<feature type="transmembrane region" description="Helical" evidence="8">
    <location>
        <begin position="12"/>
        <end position="29"/>
    </location>
</feature>
<dbReference type="InterPro" id="IPR011006">
    <property type="entry name" value="CheY-like_superfamily"/>
</dbReference>
<proteinExistence type="predicted"/>
<feature type="domain" description="HAMP" evidence="11">
    <location>
        <begin position="195"/>
        <end position="247"/>
    </location>
</feature>
<dbReference type="PRINTS" id="PR00344">
    <property type="entry name" value="BCTRLSENSOR"/>
</dbReference>
<dbReference type="Pfam" id="PF00672">
    <property type="entry name" value="HAMP"/>
    <property type="match status" value="1"/>
</dbReference>
<dbReference type="InterPro" id="IPR003018">
    <property type="entry name" value="GAF"/>
</dbReference>
<dbReference type="EMBL" id="JAQQXR010000001">
    <property type="protein sequence ID" value="MDC8756109.1"/>
    <property type="molecule type" value="Genomic_DNA"/>
</dbReference>
<dbReference type="InterPro" id="IPR001789">
    <property type="entry name" value="Sig_transdc_resp-reg_receiver"/>
</dbReference>
<feature type="transmembrane region" description="Helical" evidence="8">
    <location>
        <begin position="173"/>
        <end position="194"/>
    </location>
</feature>
<keyword evidence="4 7" id="KW-0597">Phosphoprotein</keyword>
<dbReference type="PANTHER" id="PTHR43065:SF42">
    <property type="entry name" value="TWO-COMPONENT SENSOR PPRA"/>
    <property type="match status" value="1"/>
</dbReference>
<keyword evidence="8" id="KW-0812">Transmembrane</keyword>
<keyword evidence="5" id="KW-0808">Transferase</keyword>
<name>A0ABT5JTZ2_9BURK</name>
<dbReference type="InterPro" id="IPR003660">
    <property type="entry name" value="HAMP_dom"/>
</dbReference>
<dbReference type="SMART" id="SM00304">
    <property type="entry name" value="HAMP"/>
    <property type="match status" value="1"/>
</dbReference>
<evidence type="ECO:0000259" key="11">
    <source>
        <dbReference type="PROSITE" id="PS50885"/>
    </source>
</evidence>
<evidence type="ECO:0000256" key="2">
    <source>
        <dbReference type="ARBA" id="ARBA00004370"/>
    </source>
</evidence>
<evidence type="ECO:0000259" key="10">
    <source>
        <dbReference type="PROSITE" id="PS50110"/>
    </source>
</evidence>
<organism evidence="12 13">
    <name type="scientific">Janthinobacterium fluminis</name>
    <dbReference type="NCBI Taxonomy" id="2987524"/>
    <lineage>
        <taxon>Bacteria</taxon>
        <taxon>Pseudomonadati</taxon>
        <taxon>Pseudomonadota</taxon>
        <taxon>Betaproteobacteria</taxon>
        <taxon>Burkholderiales</taxon>
        <taxon>Oxalobacteraceae</taxon>
        <taxon>Janthinobacterium</taxon>
    </lineage>
</organism>
<feature type="domain" description="Histidine kinase" evidence="9">
    <location>
        <begin position="474"/>
        <end position="704"/>
    </location>
</feature>
<comment type="caution">
    <text evidence="12">The sequence shown here is derived from an EMBL/GenBank/DDBJ whole genome shotgun (WGS) entry which is preliminary data.</text>
</comment>
<dbReference type="PROSITE" id="PS50109">
    <property type="entry name" value="HIS_KIN"/>
    <property type="match status" value="1"/>
</dbReference>
<dbReference type="CDD" id="cd00156">
    <property type="entry name" value="REC"/>
    <property type="match status" value="1"/>
</dbReference>
<dbReference type="Proteomes" id="UP001221208">
    <property type="component" value="Unassembled WGS sequence"/>
</dbReference>
<dbReference type="InterPro" id="IPR005467">
    <property type="entry name" value="His_kinase_dom"/>
</dbReference>
<dbReference type="SUPFAM" id="SSF55874">
    <property type="entry name" value="ATPase domain of HSP90 chaperone/DNA topoisomerase II/histidine kinase"/>
    <property type="match status" value="1"/>
</dbReference>
<evidence type="ECO:0000313" key="13">
    <source>
        <dbReference type="Proteomes" id="UP001221208"/>
    </source>
</evidence>
<comment type="subcellular location">
    <subcellularLocation>
        <location evidence="2">Membrane</location>
    </subcellularLocation>
</comment>
<dbReference type="CDD" id="cd06225">
    <property type="entry name" value="HAMP"/>
    <property type="match status" value="1"/>
</dbReference>
<dbReference type="InterPro" id="IPR029016">
    <property type="entry name" value="GAF-like_dom_sf"/>
</dbReference>
<evidence type="ECO:0000256" key="5">
    <source>
        <dbReference type="ARBA" id="ARBA00022679"/>
    </source>
</evidence>
<dbReference type="SMART" id="SM00065">
    <property type="entry name" value="GAF"/>
    <property type="match status" value="1"/>
</dbReference>
<dbReference type="SUPFAM" id="SSF47384">
    <property type="entry name" value="Homodimeric domain of signal transducing histidine kinase"/>
    <property type="match status" value="1"/>
</dbReference>
<dbReference type="EC" id="2.7.13.3" evidence="3"/>
<keyword evidence="6" id="KW-0418">Kinase</keyword>
<dbReference type="SMART" id="SM00448">
    <property type="entry name" value="REC"/>
    <property type="match status" value="1"/>
</dbReference>
<dbReference type="Pfam" id="PF01590">
    <property type="entry name" value="GAF"/>
    <property type="match status" value="1"/>
</dbReference>
<dbReference type="Gene3D" id="3.40.50.2300">
    <property type="match status" value="1"/>
</dbReference>
<feature type="modified residue" description="4-aspartylphosphate" evidence="7">
    <location>
        <position position="777"/>
    </location>
</feature>
<dbReference type="InterPro" id="IPR003594">
    <property type="entry name" value="HATPase_dom"/>
</dbReference>
<accession>A0ABT5JTZ2</accession>
<dbReference type="SMART" id="SM00388">
    <property type="entry name" value="HisKA"/>
    <property type="match status" value="1"/>
</dbReference>
<dbReference type="InterPro" id="IPR036097">
    <property type="entry name" value="HisK_dim/P_sf"/>
</dbReference>
<evidence type="ECO:0000256" key="8">
    <source>
        <dbReference type="SAM" id="Phobius"/>
    </source>
</evidence>
<dbReference type="Pfam" id="PF00512">
    <property type="entry name" value="HisKA"/>
    <property type="match status" value="1"/>
</dbReference>
<dbReference type="InterPro" id="IPR004358">
    <property type="entry name" value="Sig_transdc_His_kin-like_C"/>
</dbReference>
<protein>
    <recommendedName>
        <fullName evidence="3">histidine kinase</fullName>
        <ecNumber evidence="3">2.7.13.3</ecNumber>
    </recommendedName>
</protein>
<evidence type="ECO:0000256" key="6">
    <source>
        <dbReference type="ARBA" id="ARBA00022777"/>
    </source>
</evidence>
<evidence type="ECO:0000313" key="12">
    <source>
        <dbReference type="EMBL" id="MDC8756109.1"/>
    </source>
</evidence>
<keyword evidence="8" id="KW-0472">Membrane</keyword>
<evidence type="ECO:0000256" key="7">
    <source>
        <dbReference type="PROSITE-ProRule" id="PRU00169"/>
    </source>
</evidence>
<dbReference type="InterPro" id="IPR036890">
    <property type="entry name" value="HATPase_C_sf"/>
</dbReference>
<dbReference type="Gene3D" id="1.10.287.130">
    <property type="match status" value="1"/>
</dbReference>
<feature type="domain" description="Response regulatory" evidence="10">
    <location>
        <begin position="723"/>
        <end position="842"/>
    </location>
</feature>
<dbReference type="PROSITE" id="PS50110">
    <property type="entry name" value="RESPONSE_REGULATORY"/>
    <property type="match status" value="1"/>
</dbReference>
<dbReference type="Gene3D" id="3.30.450.40">
    <property type="match status" value="1"/>
</dbReference>
<evidence type="ECO:0000259" key="9">
    <source>
        <dbReference type="PROSITE" id="PS50109"/>
    </source>
</evidence>
<dbReference type="RefSeq" id="WP_273668737.1">
    <property type="nucleotide sequence ID" value="NZ_JAQQXR010000001.1"/>
</dbReference>
<dbReference type="Gene3D" id="6.10.340.10">
    <property type="match status" value="1"/>
</dbReference>
<dbReference type="SUPFAM" id="SSF158472">
    <property type="entry name" value="HAMP domain-like"/>
    <property type="match status" value="1"/>
</dbReference>
<reference evidence="12 13" key="1">
    <citation type="submission" date="2022-10" db="EMBL/GenBank/DDBJ databases">
        <title>Janthinobacterium sp. hw3 Genome sequencing.</title>
        <authorList>
            <person name="Park S."/>
        </authorList>
    </citation>
    <scope>NUCLEOTIDE SEQUENCE [LARGE SCALE GENOMIC DNA]</scope>
    <source>
        <strain evidence="13">hw3</strain>
    </source>
</reference>
<dbReference type="SUPFAM" id="SSF52172">
    <property type="entry name" value="CheY-like"/>
    <property type="match status" value="1"/>
</dbReference>
<evidence type="ECO:0000256" key="4">
    <source>
        <dbReference type="ARBA" id="ARBA00022553"/>
    </source>
</evidence>
<dbReference type="Pfam" id="PF02518">
    <property type="entry name" value="HATPase_c"/>
    <property type="match status" value="1"/>
</dbReference>
<dbReference type="Gene3D" id="3.30.565.10">
    <property type="entry name" value="Histidine kinase-like ATPase, C-terminal domain"/>
    <property type="match status" value="1"/>
</dbReference>
<keyword evidence="13" id="KW-1185">Reference proteome</keyword>
<evidence type="ECO:0000256" key="1">
    <source>
        <dbReference type="ARBA" id="ARBA00000085"/>
    </source>
</evidence>
<comment type="catalytic activity">
    <reaction evidence="1">
        <text>ATP + protein L-histidine = ADP + protein N-phospho-L-histidine.</text>
        <dbReference type="EC" id="2.7.13.3"/>
    </reaction>
</comment>